<feature type="compositionally biased region" description="Polar residues" evidence="1">
    <location>
        <begin position="34"/>
        <end position="47"/>
    </location>
</feature>
<organism evidence="2 3">
    <name type="scientific">Dendrothele bispora (strain CBS 962.96)</name>
    <dbReference type="NCBI Taxonomy" id="1314807"/>
    <lineage>
        <taxon>Eukaryota</taxon>
        <taxon>Fungi</taxon>
        <taxon>Dikarya</taxon>
        <taxon>Basidiomycota</taxon>
        <taxon>Agaricomycotina</taxon>
        <taxon>Agaricomycetes</taxon>
        <taxon>Agaricomycetidae</taxon>
        <taxon>Agaricales</taxon>
        <taxon>Agaricales incertae sedis</taxon>
        <taxon>Dendrothele</taxon>
    </lineage>
</organism>
<dbReference type="EMBL" id="ML180331">
    <property type="protein sequence ID" value="THU77818.1"/>
    <property type="molecule type" value="Genomic_DNA"/>
</dbReference>
<reference evidence="2 3" key="1">
    <citation type="journal article" date="2019" name="Nat. Ecol. Evol.">
        <title>Megaphylogeny resolves global patterns of mushroom evolution.</title>
        <authorList>
            <person name="Varga T."/>
            <person name="Krizsan K."/>
            <person name="Foldi C."/>
            <person name="Dima B."/>
            <person name="Sanchez-Garcia M."/>
            <person name="Sanchez-Ramirez S."/>
            <person name="Szollosi G.J."/>
            <person name="Szarkandi J.G."/>
            <person name="Papp V."/>
            <person name="Albert L."/>
            <person name="Andreopoulos W."/>
            <person name="Angelini C."/>
            <person name="Antonin V."/>
            <person name="Barry K.W."/>
            <person name="Bougher N.L."/>
            <person name="Buchanan P."/>
            <person name="Buyck B."/>
            <person name="Bense V."/>
            <person name="Catcheside P."/>
            <person name="Chovatia M."/>
            <person name="Cooper J."/>
            <person name="Damon W."/>
            <person name="Desjardin D."/>
            <person name="Finy P."/>
            <person name="Geml J."/>
            <person name="Haridas S."/>
            <person name="Hughes K."/>
            <person name="Justo A."/>
            <person name="Karasinski D."/>
            <person name="Kautmanova I."/>
            <person name="Kiss B."/>
            <person name="Kocsube S."/>
            <person name="Kotiranta H."/>
            <person name="LaButti K.M."/>
            <person name="Lechner B.E."/>
            <person name="Liimatainen K."/>
            <person name="Lipzen A."/>
            <person name="Lukacs Z."/>
            <person name="Mihaltcheva S."/>
            <person name="Morgado L.N."/>
            <person name="Niskanen T."/>
            <person name="Noordeloos M.E."/>
            <person name="Ohm R.A."/>
            <person name="Ortiz-Santana B."/>
            <person name="Ovrebo C."/>
            <person name="Racz N."/>
            <person name="Riley R."/>
            <person name="Savchenko A."/>
            <person name="Shiryaev A."/>
            <person name="Soop K."/>
            <person name="Spirin V."/>
            <person name="Szebenyi C."/>
            <person name="Tomsovsky M."/>
            <person name="Tulloss R.E."/>
            <person name="Uehling J."/>
            <person name="Grigoriev I.V."/>
            <person name="Vagvolgyi C."/>
            <person name="Papp T."/>
            <person name="Martin F.M."/>
            <person name="Miettinen O."/>
            <person name="Hibbett D.S."/>
            <person name="Nagy L.G."/>
        </authorList>
    </citation>
    <scope>NUCLEOTIDE SEQUENCE [LARGE SCALE GENOMIC DNA]</scope>
    <source>
        <strain evidence="2 3">CBS 962.96</strain>
    </source>
</reference>
<dbReference type="OrthoDB" id="3115065at2759"/>
<evidence type="ECO:0000313" key="3">
    <source>
        <dbReference type="Proteomes" id="UP000297245"/>
    </source>
</evidence>
<sequence>MDFSDPYNLNVSPLAGGTQANPPSAANGFHTSDARSTSSNLEFNPSPHNSCQNCSSHHCRNDDENFLQAMEEGRDDSRRRLEWIWYCIYKAAPEARWSDREQVWRSLVESDDIWSIWEDGDDLNLPPAPISWMPSWKQPKYDNWKSITPIISRKIDRHSKNRCTPKLSPSPIHKNTSIHMRLTIVLWKTLLAARRVKYPRNPSSVNCEIPSLIPKWWEMLPGLVKDNLIMDNRSWDHFRVEQNRRGHTCMEDLPKKKMWSTWNTVQTLIGTSVPLLDIPLDGKICLQCLEFQKQPFGRSEFVKPHVLALWGITRHILLKSSKPYGYSVSIWDSPHIFSHYTSYYEDLDLGKSLFNQATLHKVDEWLTDIWSIPDSEFNYMDLRTHVGKTLDNIPESLYLSLEGNKDDLKPHWTETGTAISKISCSEPTFGSEPDSIEPASWISAVILFILARIYGLGPLAAEKFPYYPMDSYYAMGDLLKEAPLLSNTPPSKKFHQALKRSGHTCWPEESCGPNSVTNLYFSAYSLLLGASDVPVVGCEERKQWTKCGACHTKCAFHDLSLVVDKELLGPLPSLSDKDKTGRVRRLLSKLNFIRYQDDYNEPPPLCHDDLITLTKKLSSLSNLFQYALDNGQDMGLFNEYDEIFLGFNSDNEYSEDKDKDEDEENPQASNIGNPEEEEVTQASSPSMPDPESSAQLPEPVSNHENDTLNFEHLEVSYFLSIVSLMNSPKLCRTQLNLFIQSLEIL</sequence>
<accession>A0A4S8KR43</accession>
<feature type="compositionally biased region" description="Acidic residues" evidence="1">
    <location>
        <begin position="652"/>
        <end position="665"/>
    </location>
</feature>
<feature type="region of interest" description="Disordered" evidence="1">
    <location>
        <begin position="10"/>
        <end position="47"/>
    </location>
</feature>
<keyword evidence="3" id="KW-1185">Reference proteome</keyword>
<protein>
    <submittedName>
        <fullName evidence="2">Uncharacterized protein</fullName>
    </submittedName>
</protein>
<dbReference type="Proteomes" id="UP000297245">
    <property type="component" value="Unassembled WGS sequence"/>
</dbReference>
<proteinExistence type="predicted"/>
<evidence type="ECO:0000256" key="1">
    <source>
        <dbReference type="SAM" id="MobiDB-lite"/>
    </source>
</evidence>
<dbReference type="AlphaFoldDB" id="A0A4S8KR43"/>
<evidence type="ECO:0000313" key="2">
    <source>
        <dbReference type="EMBL" id="THU77818.1"/>
    </source>
</evidence>
<gene>
    <name evidence="2" type="ORF">K435DRAFT_74787</name>
</gene>
<name>A0A4S8KR43_DENBC</name>
<feature type="region of interest" description="Disordered" evidence="1">
    <location>
        <begin position="651"/>
        <end position="704"/>
    </location>
</feature>